<dbReference type="EMBL" id="FWFX01000014">
    <property type="protein sequence ID" value="SLN67408.1"/>
    <property type="molecule type" value="Genomic_DNA"/>
</dbReference>
<dbReference type="CDD" id="cd20282">
    <property type="entry name" value="cupin_DddQ"/>
    <property type="match status" value="1"/>
</dbReference>
<organism evidence="1 2">
    <name type="scientific">Roseovarius albus</name>
    <dbReference type="NCBI Taxonomy" id="1247867"/>
    <lineage>
        <taxon>Bacteria</taxon>
        <taxon>Pseudomonadati</taxon>
        <taxon>Pseudomonadota</taxon>
        <taxon>Alphaproteobacteria</taxon>
        <taxon>Rhodobacterales</taxon>
        <taxon>Roseobacteraceae</taxon>
        <taxon>Roseovarius</taxon>
    </lineage>
</organism>
<dbReference type="Proteomes" id="UP000193061">
    <property type="component" value="Unassembled WGS sequence"/>
</dbReference>
<dbReference type="OrthoDB" id="9083851at2"/>
<keyword evidence="2" id="KW-1185">Reference proteome</keyword>
<dbReference type="RefSeq" id="WP_085807269.1">
    <property type="nucleotide sequence ID" value="NZ_FWFX01000014.1"/>
</dbReference>
<dbReference type="InterPro" id="IPR031723">
    <property type="entry name" value="DMSP_lyase"/>
</dbReference>
<dbReference type="AlphaFoldDB" id="A0A1X7A0W3"/>
<protein>
    <submittedName>
        <fullName evidence="1">Cupin domain protein</fullName>
    </submittedName>
</protein>
<dbReference type="SUPFAM" id="SSF51182">
    <property type="entry name" value="RmlC-like cupins"/>
    <property type="match status" value="1"/>
</dbReference>
<dbReference type="InterPro" id="IPR014710">
    <property type="entry name" value="RmlC-like_jellyroll"/>
</dbReference>
<dbReference type="Gene3D" id="2.60.120.10">
    <property type="entry name" value="Jelly Rolls"/>
    <property type="match status" value="1"/>
</dbReference>
<dbReference type="GO" id="GO:0047869">
    <property type="term" value="F:dimethylpropiothetin dethiomethylase activity"/>
    <property type="evidence" value="ECO:0007669"/>
    <property type="project" value="InterPro"/>
</dbReference>
<dbReference type="Pfam" id="PF16867">
    <property type="entry name" value="DMSP_lyase"/>
    <property type="match status" value="1"/>
</dbReference>
<reference evidence="1 2" key="1">
    <citation type="submission" date="2017-03" db="EMBL/GenBank/DDBJ databases">
        <authorList>
            <person name="Afonso C.L."/>
            <person name="Miller P.J."/>
            <person name="Scott M.A."/>
            <person name="Spackman E."/>
            <person name="Goraichik I."/>
            <person name="Dimitrov K.M."/>
            <person name="Suarez D.L."/>
            <person name="Swayne D.E."/>
        </authorList>
    </citation>
    <scope>NUCLEOTIDE SEQUENCE [LARGE SCALE GENOMIC DNA]</scope>
    <source>
        <strain evidence="1 2">CECT 7450</strain>
    </source>
</reference>
<proteinExistence type="predicted"/>
<sequence>MDPRWETLLTEARAAHARVPALQDFCTFPEPVTKQPVASHHIPAADLMLHDSDLSSNTFAGFRDALIDAAPLAKWRETYKGTTVSADFLSRFACYEVIGVDAPFGATDMRAFVVYQPASFHYPWHHHPAEELYMVIAGEAEFHLEGADPKTLCSGDTIFHPSNAPHALITHNHPVMAYVLWRGDLKTKPVFTYPEEQL</sequence>
<accession>A0A1X7A0W3</accession>
<name>A0A1X7A0W3_9RHOB</name>
<evidence type="ECO:0000313" key="1">
    <source>
        <dbReference type="EMBL" id="SLN67408.1"/>
    </source>
</evidence>
<dbReference type="InterPro" id="IPR011051">
    <property type="entry name" value="RmlC_Cupin_sf"/>
</dbReference>
<gene>
    <name evidence="1" type="ORF">ROA7450_03603</name>
</gene>
<evidence type="ECO:0000313" key="2">
    <source>
        <dbReference type="Proteomes" id="UP000193061"/>
    </source>
</evidence>